<organism evidence="1 2">
    <name type="scientific">Castor canadensis</name>
    <name type="common">American beaver</name>
    <dbReference type="NCBI Taxonomy" id="51338"/>
    <lineage>
        <taxon>Eukaryota</taxon>
        <taxon>Metazoa</taxon>
        <taxon>Chordata</taxon>
        <taxon>Craniata</taxon>
        <taxon>Vertebrata</taxon>
        <taxon>Euteleostomi</taxon>
        <taxon>Mammalia</taxon>
        <taxon>Eutheria</taxon>
        <taxon>Euarchontoglires</taxon>
        <taxon>Glires</taxon>
        <taxon>Rodentia</taxon>
        <taxon>Castorimorpha</taxon>
        <taxon>Castoridae</taxon>
        <taxon>Castor</taxon>
    </lineage>
</organism>
<keyword evidence="1" id="KW-1185">Reference proteome</keyword>
<gene>
    <name evidence="2" type="primary">LOC141415625</name>
</gene>
<dbReference type="Proteomes" id="UP001732720">
    <property type="component" value="Chromosome 13"/>
</dbReference>
<evidence type="ECO:0000313" key="2">
    <source>
        <dbReference type="RefSeq" id="XP_073908733.1"/>
    </source>
</evidence>
<dbReference type="RefSeq" id="XP_073908733.1">
    <property type="nucleotide sequence ID" value="XM_074052632.1"/>
</dbReference>
<accession>A0AC58KUY9</accession>
<proteinExistence type="predicted"/>
<protein>
    <submittedName>
        <fullName evidence="2">Uncharacterized protein</fullName>
    </submittedName>
</protein>
<sequence>MGETEVAVSTGIPGNEISDSVGPPCKDYEGICSKENLSFEEKGEEGRPHEIHRTDNLRQSPNTKGSRHKPGRSPDSCPGGNHKENGNVKKKVRGSPFLGQERGKDKPESSREGHQYRGANMKQSPEAKGSRHKRGRSPDSCPGSDYKENSNVEKKVKGSPSLAHDGGKGKPNSTRGGHHYRGGAEHANLHLKDGKTRPRSPARTTGTGRCKDTLEARATFPKRQRHWCPEPRSSLPFPMLSRVSRVFNHMQALEVALDELRAPGGAFLPVPARGTQLTASQRAWLSWQLAHTGASLHWALATVQAMLAAQPWPQPASWPFPGHSPHAPRDNRYADSPCTRGWPGDPPTWRGPATVQHQAVLHPRTMDPCQQKTT</sequence>
<reference evidence="2" key="1">
    <citation type="submission" date="2025-08" db="UniProtKB">
        <authorList>
            <consortium name="RefSeq"/>
        </authorList>
    </citation>
    <scope>IDENTIFICATION</scope>
</reference>
<name>A0AC58KUY9_CASCN</name>
<evidence type="ECO:0000313" key="1">
    <source>
        <dbReference type="Proteomes" id="UP001732720"/>
    </source>
</evidence>